<evidence type="ECO:0000313" key="3">
    <source>
        <dbReference type="Proteomes" id="UP001419268"/>
    </source>
</evidence>
<name>A0AAP0J4F5_9MAGN</name>
<evidence type="ECO:0000313" key="2">
    <source>
        <dbReference type="EMBL" id="KAK9126495.1"/>
    </source>
</evidence>
<organism evidence="2 3">
    <name type="scientific">Stephania cephalantha</name>
    <dbReference type="NCBI Taxonomy" id="152367"/>
    <lineage>
        <taxon>Eukaryota</taxon>
        <taxon>Viridiplantae</taxon>
        <taxon>Streptophyta</taxon>
        <taxon>Embryophyta</taxon>
        <taxon>Tracheophyta</taxon>
        <taxon>Spermatophyta</taxon>
        <taxon>Magnoliopsida</taxon>
        <taxon>Ranunculales</taxon>
        <taxon>Menispermaceae</taxon>
        <taxon>Menispermoideae</taxon>
        <taxon>Cissampelideae</taxon>
        <taxon>Stephania</taxon>
    </lineage>
</organism>
<reference evidence="2 3" key="1">
    <citation type="submission" date="2024-01" db="EMBL/GenBank/DDBJ databases">
        <title>Genome assemblies of Stephania.</title>
        <authorList>
            <person name="Yang L."/>
        </authorList>
    </citation>
    <scope>NUCLEOTIDE SEQUENCE [LARGE SCALE GENOMIC DNA]</scope>
    <source>
        <strain evidence="2">JXDWG</strain>
        <tissue evidence="2">Leaf</tissue>
    </source>
</reference>
<comment type="caution">
    <text evidence="2">The sequence shown here is derived from an EMBL/GenBank/DDBJ whole genome shotgun (WGS) entry which is preliminary data.</text>
</comment>
<proteinExistence type="predicted"/>
<keyword evidence="3" id="KW-1185">Reference proteome</keyword>
<sequence length="167" mass="18466">MAFDGGLQSKIHLNPSRRRASSKSRRLVHDRCLVGDRSVDNAPPHRCSTPFPAPPPLLLRADAASLELEPSPRRCRRRCSCRAAAETPFLLAGVPSLLLTGVLRDSRATSWPWNRRSRHRAGAAATRPRPPLRIGLLPARRRTGSGSRSRVAANHRLRPVSTSRRAL</sequence>
<dbReference type="EMBL" id="JBBNAG010000006">
    <property type="protein sequence ID" value="KAK9126495.1"/>
    <property type="molecule type" value="Genomic_DNA"/>
</dbReference>
<feature type="region of interest" description="Disordered" evidence="1">
    <location>
        <begin position="138"/>
        <end position="167"/>
    </location>
</feature>
<feature type="compositionally biased region" description="Low complexity" evidence="1">
    <location>
        <begin position="138"/>
        <end position="150"/>
    </location>
</feature>
<accession>A0AAP0J4F5</accession>
<dbReference type="AlphaFoldDB" id="A0AAP0J4F5"/>
<dbReference type="Proteomes" id="UP001419268">
    <property type="component" value="Unassembled WGS sequence"/>
</dbReference>
<gene>
    <name evidence="2" type="ORF">Scep_015341</name>
</gene>
<evidence type="ECO:0000256" key="1">
    <source>
        <dbReference type="SAM" id="MobiDB-lite"/>
    </source>
</evidence>
<protein>
    <submittedName>
        <fullName evidence="2">Uncharacterized protein</fullName>
    </submittedName>
</protein>